<evidence type="ECO:0000313" key="4">
    <source>
        <dbReference type="EMBL" id="SNS50877.1"/>
    </source>
</evidence>
<accession>A0A239F228</accession>
<dbReference type="Gene3D" id="3.40.190.10">
    <property type="entry name" value="Periplasmic binding protein-like II"/>
    <property type="match status" value="2"/>
</dbReference>
<proteinExistence type="predicted"/>
<feature type="signal peptide" evidence="2">
    <location>
        <begin position="1"/>
        <end position="24"/>
    </location>
</feature>
<dbReference type="SMART" id="SM00062">
    <property type="entry name" value="PBPb"/>
    <property type="match status" value="1"/>
</dbReference>
<evidence type="ECO:0000256" key="1">
    <source>
        <dbReference type="ARBA" id="ARBA00022729"/>
    </source>
</evidence>
<dbReference type="Proteomes" id="UP000198426">
    <property type="component" value="Unassembled WGS sequence"/>
</dbReference>
<dbReference type="PANTHER" id="PTHR35936">
    <property type="entry name" value="MEMBRANE-BOUND LYTIC MUREIN TRANSGLYCOSYLASE F"/>
    <property type="match status" value="1"/>
</dbReference>
<dbReference type="CDD" id="cd01004">
    <property type="entry name" value="PBP2_MidA_like"/>
    <property type="match status" value="1"/>
</dbReference>
<dbReference type="SUPFAM" id="SSF53850">
    <property type="entry name" value="Periplasmic binding protein-like II"/>
    <property type="match status" value="1"/>
</dbReference>
<dbReference type="PANTHER" id="PTHR35936:SF17">
    <property type="entry name" value="ARGININE-BINDING EXTRACELLULAR PROTEIN ARTP"/>
    <property type="match status" value="1"/>
</dbReference>
<evidence type="ECO:0000256" key="2">
    <source>
        <dbReference type="SAM" id="SignalP"/>
    </source>
</evidence>
<sequence length="281" mass="30097">MMNTKATRMAATVLLTMTGGAAVAQDCPTGLPVVEEGKLVMSINATIPPKQYIDADGNIAGLHREMGDEIAKRLCLEPVYQNVDFAVQIPGLDADRWDMINTGLYFTDERAGFMQLVPYSVNALALISAAGNPLGVSEPKDLAGHAVGVEIAGFEEKKLNEINDAQVAEGLEPMDIRAFNTYGETFLALGGGQIDAVFAGDAIGSYYQEKGQFTKAATGLYPGTPGAFAFDEPDLAQAVADALNAMKADGTYDAMMEAYGTTKIDVWDRWPGEFTYFYTGD</sequence>
<dbReference type="RefSeq" id="WP_089232184.1">
    <property type="nucleotide sequence ID" value="NZ_FZOY01000002.1"/>
</dbReference>
<organism evidence="4 5">
    <name type="scientific">Tropicimonas sediminicola</name>
    <dbReference type="NCBI Taxonomy" id="1031541"/>
    <lineage>
        <taxon>Bacteria</taxon>
        <taxon>Pseudomonadati</taxon>
        <taxon>Pseudomonadota</taxon>
        <taxon>Alphaproteobacteria</taxon>
        <taxon>Rhodobacterales</taxon>
        <taxon>Roseobacteraceae</taxon>
        <taxon>Tropicimonas</taxon>
    </lineage>
</organism>
<evidence type="ECO:0000313" key="5">
    <source>
        <dbReference type="Proteomes" id="UP000198426"/>
    </source>
</evidence>
<feature type="chain" id="PRO_5012331023" evidence="2">
    <location>
        <begin position="25"/>
        <end position="281"/>
    </location>
</feature>
<reference evidence="4 5" key="1">
    <citation type="submission" date="2017-06" db="EMBL/GenBank/DDBJ databases">
        <authorList>
            <person name="Kim H.J."/>
            <person name="Triplett B.A."/>
        </authorList>
    </citation>
    <scope>NUCLEOTIDE SEQUENCE [LARGE SCALE GENOMIC DNA]</scope>
    <source>
        <strain evidence="4 5">DSM 29339</strain>
    </source>
</reference>
<keyword evidence="1 2" id="KW-0732">Signal</keyword>
<gene>
    <name evidence="4" type="ORF">SAMN05421757_102453</name>
</gene>
<feature type="domain" description="Solute-binding protein family 3/N-terminal" evidence="3">
    <location>
        <begin position="38"/>
        <end position="263"/>
    </location>
</feature>
<keyword evidence="5" id="KW-1185">Reference proteome</keyword>
<dbReference type="EMBL" id="FZOY01000002">
    <property type="protein sequence ID" value="SNS50877.1"/>
    <property type="molecule type" value="Genomic_DNA"/>
</dbReference>
<name>A0A239F228_9RHOB</name>
<dbReference type="Pfam" id="PF00497">
    <property type="entry name" value="SBP_bac_3"/>
    <property type="match status" value="1"/>
</dbReference>
<protein>
    <submittedName>
        <fullName evidence="4">Amino acid ABC transporter substrate-binding protein, PAAT family</fullName>
    </submittedName>
</protein>
<dbReference type="InterPro" id="IPR001638">
    <property type="entry name" value="Solute-binding_3/MltF_N"/>
</dbReference>
<dbReference type="AlphaFoldDB" id="A0A239F228"/>
<dbReference type="OrthoDB" id="9768183at2"/>
<evidence type="ECO:0000259" key="3">
    <source>
        <dbReference type="SMART" id="SM00062"/>
    </source>
</evidence>